<name>A0A6A7B289_9PLEO</name>
<feature type="transmembrane region" description="Helical" evidence="6">
    <location>
        <begin position="126"/>
        <end position="145"/>
    </location>
</feature>
<accession>A0A6A7B289</accession>
<dbReference type="GO" id="GO:0016020">
    <property type="term" value="C:membrane"/>
    <property type="evidence" value="ECO:0007669"/>
    <property type="project" value="UniProtKB-SubCell"/>
</dbReference>
<evidence type="ECO:0000256" key="6">
    <source>
        <dbReference type="SAM" id="Phobius"/>
    </source>
</evidence>
<dbReference type="Pfam" id="PF20684">
    <property type="entry name" value="Fung_rhodopsin"/>
    <property type="match status" value="1"/>
</dbReference>
<evidence type="ECO:0000313" key="9">
    <source>
        <dbReference type="Proteomes" id="UP000799423"/>
    </source>
</evidence>
<proteinExistence type="inferred from homology"/>
<feature type="transmembrane region" description="Helical" evidence="6">
    <location>
        <begin position="48"/>
        <end position="71"/>
    </location>
</feature>
<feature type="transmembrane region" description="Helical" evidence="6">
    <location>
        <begin position="91"/>
        <end position="114"/>
    </location>
</feature>
<keyword evidence="4 6" id="KW-0472">Membrane</keyword>
<evidence type="ECO:0000256" key="5">
    <source>
        <dbReference type="ARBA" id="ARBA00038359"/>
    </source>
</evidence>
<feature type="domain" description="Rhodopsin" evidence="7">
    <location>
        <begin position="32"/>
        <end position="146"/>
    </location>
</feature>
<evidence type="ECO:0000256" key="3">
    <source>
        <dbReference type="ARBA" id="ARBA00022989"/>
    </source>
</evidence>
<keyword evidence="9" id="KW-1185">Reference proteome</keyword>
<evidence type="ECO:0000313" key="8">
    <source>
        <dbReference type="EMBL" id="KAF2849610.1"/>
    </source>
</evidence>
<keyword evidence="3 6" id="KW-1133">Transmembrane helix</keyword>
<protein>
    <recommendedName>
        <fullName evidence="7">Rhodopsin domain-containing protein</fullName>
    </recommendedName>
</protein>
<dbReference type="AlphaFoldDB" id="A0A6A7B289"/>
<comment type="similarity">
    <text evidence="5">Belongs to the SAT4 family.</text>
</comment>
<evidence type="ECO:0000259" key="7">
    <source>
        <dbReference type="Pfam" id="PF20684"/>
    </source>
</evidence>
<gene>
    <name evidence="8" type="ORF">T440DRAFT_479792</name>
</gene>
<dbReference type="PANTHER" id="PTHR33048:SF47">
    <property type="entry name" value="INTEGRAL MEMBRANE PROTEIN-RELATED"/>
    <property type="match status" value="1"/>
</dbReference>
<evidence type="ECO:0000256" key="2">
    <source>
        <dbReference type="ARBA" id="ARBA00022692"/>
    </source>
</evidence>
<dbReference type="InterPro" id="IPR052337">
    <property type="entry name" value="SAT4-like"/>
</dbReference>
<reference evidence="8" key="1">
    <citation type="submission" date="2020-01" db="EMBL/GenBank/DDBJ databases">
        <authorList>
            <consortium name="DOE Joint Genome Institute"/>
            <person name="Haridas S."/>
            <person name="Albert R."/>
            <person name="Binder M."/>
            <person name="Bloem J."/>
            <person name="Labutti K."/>
            <person name="Salamov A."/>
            <person name="Andreopoulos B."/>
            <person name="Baker S.E."/>
            <person name="Barry K."/>
            <person name="Bills G."/>
            <person name="Bluhm B.H."/>
            <person name="Cannon C."/>
            <person name="Castanera R."/>
            <person name="Culley D.E."/>
            <person name="Daum C."/>
            <person name="Ezra D."/>
            <person name="Gonzalez J.B."/>
            <person name="Henrissat B."/>
            <person name="Kuo A."/>
            <person name="Liang C."/>
            <person name="Lipzen A."/>
            <person name="Lutzoni F."/>
            <person name="Magnuson J."/>
            <person name="Mondo S."/>
            <person name="Nolan M."/>
            <person name="Ohm R."/>
            <person name="Pangilinan J."/>
            <person name="Park H.-J."/>
            <person name="Ramirez L."/>
            <person name="Alfaro M."/>
            <person name="Sun H."/>
            <person name="Tritt A."/>
            <person name="Yoshinaga Y."/>
            <person name="Zwiers L.-H."/>
            <person name="Turgeon B.G."/>
            <person name="Goodwin S.B."/>
            <person name="Spatafora J.W."/>
            <person name="Crous P.W."/>
            <person name="Grigoriev I.V."/>
        </authorList>
    </citation>
    <scope>NUCLEOTIDE SEQUENCE</scope>
    <source>
        <strain evidence="8">IPT5</strain>
    </source>
</reference>
<evidence type="ECO:0000256" key="4">
    <source>
        <dbReference type="ARBA" id="ARBA00023136"/>
    </source>
</evidence>
<dbReference type="Proteomes" id="UP000799423">
    <property type="component" value="Unassembled WGS sequence"/>
</dbReference>
<sequence length="245" mass="26945">MAYEAIRPTHGGTTLIIISALMIPLTTMFIALRIWARFMLRKKLELNDYCIILGATLAVANAALTIAAVYYGGIGHQPAEVKLVTPTLMKFTTALSVICNFAHTIIKFSIVHLYLSIFSSSRRFSIASYLVIFTIFGYCVANVVLEAVTYGQGQEKRLSDSVWLGFHPIRTRFARWRSSITSCDGDAESAGAQHQATQTIQVARPKLDQTRIFFRMSDDNVDVGFGETGHSAVITTISGPQARGS</sequence>
<feature type="transmembrane region" description="Helical" evidence="6">
    <location>
        <begin position="15"/>
        <end position="36"/>
    </location>
</feature>
<dbReference type="PANTHER" id="PTHR33048">
    <property type="entry name" value="PTH11-LIKE INTEGRAL MEMBRANE PROTEIN (AFU_ORTHOLOGUE AFUA_5G11245)"/>
    <property type="match status" value="1"/>
</dbReference>
<keyword evidence="2 6" id="KW-0812">Transmembrane</keyword>
<evidence type="ECO:0000256" key="1">
    <source>
        <dbReference type="ARBA" id="ARBA00004141"/>
    </source>
</evidence>
<dbReference type="EMBL" id="MU006310">
    <property type="protein sequence ID" value="KAF2849610.1"/>
    <property type="molecule type" value="Genomic_DNA"/>
</dbReference>
<comment type="subcellular location">
    <subcellularLocation>
        <location evidence="1">Membrane</location>
        <topology evidence="1">Multi-pass membrane protein</topology>
    </subcellularLocation>
</comment>
<organism evidence="8 9">
    <name type="scientific">Plenodomus tracheiphilus IPT5</name>
    <dbReference type="NCBI Taxonomy" id="1408161"/>
    <lineage>
        <taxon>Eukaryota</taxon>
        <taxon>Fungi</taxon>
        <taxon>Dikarya</taxon>
        <taxon>Ascomycota</taxon>
        <taxon>Pezizomycotina</taxon>
        <taxon>Dothideomycetes</taxon>
        <taxon>Pleosporomycetidae</taxon>
        <taxon>Pleosporales</taxon>
        <taxon>Pleosporineae</taxon>
        <taxon>Leptosphaeriaceae</taxon>
        <taxon>Plenodomus</taxon>
    </lineage>
</organism>
<dbReference type="InterPro" id="IPR049326">
    <property type="entry name" value="Rhodopsin_dom_fungi"/>
</dbReference>